<keyword evidence="2" id="KW-1185">Reference proteome</keyword>
<name>A0ABM4S8H2_BOSIN</name>
<feature type="compositionally biased region" description="Polar residues" evidence="1">
    <location>
        <begin position="63"/>
        <end position="89"/>
    </location>
</feature>
<feature type="compositionally biased region" description="Low complexity" evidence="1">
    <location>
        <begin position="671"/>
        <end position="686"/>
    </location>
</feature>
<feature type="region of interest" description="Disordered" evidence="1">
    <location>
        <begin position="513"/>
        <end position="736"/>
    </location>
</feature>
<proteinExistence type="predicted"/>
<feature type="compositionally biased region" description="Low complexity" evidence="1">
    <location>
        <begin position="301"/>
        <end position="327"/>
    </location>
</feature>
<feature type="compositionally biased region" description="Pro residues" evidence="1">
    <location>
        <begin position="445"/>
        <end position="454"/>
    </location>
</feature>
<feature type="compositionally biased region" description="Low complexity" evidence="1">
    <location>
        <begin position="859"/>
        <end position="868"/>
    </location>
</feature>
<feature type="compositionally biased region" description="Low complexity" evidence="1">
    <location>
        <begin position="368"/>
        <end position="386"/>
    </location>
</feature>
<feature type="compositionally biased region" description="Low complexity" evidence="1">
    <location>
        <begin position="513"/>
        <end position="527"/>
    </location>
</feature>
<dbReference type="Proteomes" id="UP001652663">
    <property type="component" value="Chromosome 1"/>
</dbReference>
<feature type="compositionally biased region" description="Low complexity" evidence="1">
    <location>
        <begin position="635"/>
        <end position="650"/>
    </location>
</feature>
<feature type="compositionally biased region" description="Basic and acidic residues" evidence="1">
    <location>
        <begin position="536"/>
        <end position="548"/>
    </location>
</feature>
<protein>
    <submittedName>
        <fullName evidence="3">Collagen alpha-1(I) chain-like</fullName>
    </submittedName>
</protein>
<feature type="compositionally biased region" description="Low complexity" evidence="1">
    <location>
        <begin position="264"/>
        <end position="277"/>
    </location>
</feature>
<feature type="compositionally biased region" description="Pro residues" evidence="1">
    <location>
        <begin position="556"/>
        <end position="568"/>
    </location>
</feature>
<reference evidence="2" key="1">
    <citation type="submission" date="2025-05" db="UniProtKB">
        <authorList>
            <consortium name="RefSeq"/>
        </authorList>
    </citation>
    <scope>NUCLEOTIDE SEQUENCE [LARGE SCALE GENOMIC DNA]</scope>
</reference>
<feature type="compositionally biased region" description="Low complexity" evidence="1">
    <location>
        <begin position="350"/>
        <end position="360"/>
    </location>
</feature>
<sequence>MEDIYLPLTEILKREASSASYGRSKSINKTPASFVAYTQVSIINLRIRGPSAPSKGYAARVSSPPTSSGRALTRTTSEQAEGPGSASTQPGGPRRGDPAPRPSPAPRPAAGGSPVSPVTRGIVLAEDRGRCSHTGGDREEGRGRSWGKRMRRKRRRRKTPSSPALGRPGKRSGAFSRPPGPGSREASPRHPQPSATFPPLAPASPPGPRPVGRLPFPPRPDPGRAAGRPRAAAPPPKMAGPSLRPTGLGAGPGYRPQGGKPGRRAPGGAAAGHSPGRWRGARAVPSGESLPPASRRRRRCAPAAASAASAAPAASLSAPGAPGSAASEPQPPQVSLPGSRVRAAPGGAGVCVEAGEAAAPLPGKYRSPRTPSPAARRGPRGPARPGAEGGGGGEAGRPVAAASSGGFFFPEVDFVNLTKWRALQSCAARSAGARAAAAAAAAPQPGEPEPPAPESPHGQTDTHSHSHTHTRARTLAHAPLHTHTHTLSHTHTGPARSPAAAAAAAAAAPTAAAGTAAQAAAAAAAAAPAPPARGVRSPEPDLGRDQQQRRQQSPRIPLPLSPPPPPPHSNGAFYYYSGGKRKGLKKNPTNKMATDRPGRYSNCQSKRNPPPPPAADVLTSSSHHPRPQAGGRGLLLGQRQIPFPSFSLRSPTPPPPPSPTDQPPNPPQVTARRFPGRPAAPRPALRARARADCGPGNARARARPARRRRFRVARVQPRLRLGGGGGGEDPGRPPPPAFLGLGLLTCIPGERAVGRACPRAQAALGWTRVPPSREKMPTEAAAAAAAAGGGEEAASALQTSQEFRTLRPGSGMPLRPTPCLNPGARSLQRRRRRSEMTDGAIISTPGFPTDFKPTPHPPSLSGRSLPSPSECPEN</sequence>
<dbReference type="GeneID" id="139182737"/>
<feature type="region of interest" description="Disordered" evidence="1">
    <location>
        <begin position="49"/>
        <end position="399"/>
    </location>
</feature>
<dbReference type="RefSeq" id="XP_070644098.1">
    <property type="nucleotide sequence ID" value="XM_070787997.1"/>
</dbReference>
<feature type="compositionally biased region" description="Pro residues" evidence="1">
    <location>
        <begin position="651"/>
        <end position="667"/>
    </location>
</feature>
<feature type="compositionally biased region" description="Low complexity" evidence="1">
    <location>
        <begin position="108"/>
        <end position="117"/>
    </location>
</feature>
<feature type="compositionally biased region" description="Basic and acidic residues" evidence="1">
    <location>
        <begin position="125"/>
        <end position="143"/>
    </location>
</feature>
<reference evidence="3" key="2">
    <citation type="submission" date="2025-08" db="UniProtKB">
        <authorList>
            <consortium name="RefSeq"/>
        </authorList>
    </citation>
    <scope>IDENTIFICATION</scope>
    <source>
        <tissue evidence="3">Blood</tissue>
    </source>
</reference>
<organism evidence="2 3">
    <name type="scientific">Bos indicus</name>
    <name type="common">Zebu</name>
    <dbReference type="NCBI Taxonomy" id="9915"/>
    <lineage>
        <taxon>Eukaryota</taxon>
        <taxon>Metazoa</taxon>
        <taxon>Chordata</taxon>
        <taxon>Craniata</taxon>
        <taxon>Vertebrata</taxon>
        <taxon>Euteleostomi</taxon>
        <taxon>Mammalia</taxon>
        <taxon>Eutheria</taxon>
        <taxon>Laurasiatheria</taxon>
        <taxon>Artiodactyla</taxon>
        <taxon>Ruminantia</taxon>
        <taxon>Pecora</taxon>
        <taxon>Bovidae</taxon>
        <taxon>Bovinae</taxon>
        <taxon>Bos</taxon>
    </lineage>
</organism>
<gene>
    <name evidence="3" type="primary">LOC139182737</name>
</gene>
<evidence type="ECO:0000313" key="3">
    <source>
        <dbReference type="RefSeq" id="XP_070644098.1"/>
    </source>
</evidence>
<accession>A0ABM4S8H2</accession>
<feature type="compositionally biased region" description="Pro residues" evidence="1">
    <location>
        <begin position="199"/>
        <end position="220"/>
    </location>
</feature>
<feature type="compositionally biased region" description="Basic residues" evidence="1">
    <location>
        <begin position="145"/>
        <end position="159"/>
    </location>
</feature>
<evidence type="ECO:0000256" key="1">
    <source>
        <dbReference type="SAM" id="MobiDB-lite"/>
    </source>
</evidence>
<feature type="region of interest" description="Disordered" evidence="1">
    <location>
        <begin position="437"/>
        <end position="471"/>
    </location>
</feature>
<evidence type="ECO:0000313" key="2">
    <source>
        <dbReference type="Proteomes" id="UP001652663"/>
    </source>
</evidence>
<feature type="compositionally biased region" description="Basic residues" evidence="1">
    <location>
        <begin position="700"/>
        <end position="712"/>
    </location>
</feature>
<feature type="region of interest" description="Disordered" evidence="1">
    <location>
        <begin position="768"/>
        <end position="874"/>
    </location>
</feature>